<feature type="domain" description="DUF2062" evidence="3">
    <location>
        <begin position="27"/>
        <end position="192"/>
    </location>
</feature>
<comment type="caution">
    <text evidence="4">The sequence shown here is derived from an EMBL/GenBank/DDBJ whole genome shotgun (WGS) entry which is preliminary data.</text>
</comment>
<gene>
    <name evidence="4" type="ORF">MLD63_06540</name>
</gene>
<evidence type="ECO:0000259" key="3">
    <source>
        <dbReference type="Pfam" id="PF09835"/>
    </source>
</evidence>
<keyword evidence="2" id="KW-0812">Transmembrane</keyword>
<sequence length="227" mass="25135">MVFKRRKPRSYGQIATELIYPRGGWRRAGAYVWHRVSRLPDQPHRIGRGVAAGVFVSFTPIFGFHFLGGAAVAWLIRGNILAALLATFVGNPVTIPFIAVGSLTLGHWLLGIDGAIRPGQIFREFERAFGELWHNVQAIFGPAEAHWGHLSDFARHTMLPYAIGGTILGVAAGMLAHYLTVPVIRAYHAQRARRMAKRIERLRNLPVTSAETPAPPPPRTHRGSDDQ</sequence>
<dbReference type="EMBL" id="JAKZEU010000002">
    <property type="protein sequence ID" value="MCQ0970083.1"/>
    <property type="molecule type" value="Genomic_DNA"/>
</dbReference>
<dbReference type="InterPro" id="IPR018639">
    <property type="entry name" value="DUF2062"/>
</dbReference>
<feature type="transmembrane region" description="Helical" evidence="2">
    <location>
        <begin position="161"/>
        <end position="187"/>
    </location>
</feature>
<evidence type="ECO:0000313" key="5">
    <source>
        <dbReference type="Proteomes" id="UP001203945"/>
    </source>
</evidence>
<name>A0ABT1MRW6_9RHOB</name>
<keyword evidence="2" id="KW-1133">Transmembrane helix</keyword>
<reference evidence="4 5" key="1">
    <citation type="submission" date="2022-03" db="EMBL/GenBank/DDBJ databases">
        <authorList>
            <person name="He Y."/>
        </authorList>
    </citation>
    <scope>NUCLEOTIDE SEQUENCE [LARGE SCALE GENOMIC DNA]</scope>
    <source>
        <strain evidence="4 5">TK19116</strain>
    </source>
</reference>
<dbReference type="PANTHER" id="PTHR40547:SF1">
    <property type="entry name" value="SLL0298 PROTEIN"/>
    <property type="match status" value="1"/>
</dbReference>
<dbReference type="Proteomes" id="UP001203945">
    <property type="component" value="Unassembled WGS sequence"/>
</dbReference>
<accession>A0ABT1MRW6</accession>
<feature type="transmembrane region" description="Helical" evidence="2">
    <location>
        <begin position="50"/>
        <end position="76"/>
    </location>
</feature>
<dbReference type="RefSeq" id="WP_255329077.1">
    <property type="nucleotide sequence ID" value="NZ_JAKZEU010000002.1"/>
</dbReference>
<evidence type="ECO:0000256" key="2">
    <source>
        <dbReference type="SAM" id="Phobius"/>
    </source>
</evidence>
<keyword evidence="5" id="KW-1185">Reference proteome</keyword>
<evidence type="ECO:0000313" key="4">
    <source>
        <dbReference type="EMBL" id="MCQ0970083.1"/>
    </source>
</evidence>
<evidence type="ECO:0000256" key="1">
    <source>
        <dbReference type="SAM" id="MobiDB-lite"/>
    </source>
</evidence>
<dbReference type="PANTHER" id="PTHR40547">
    <property type="entry name" value="SLL0298 PROTEIN"/>
    <property type="match status" value="1"/>
</dbReference>
<organism evidence="4 5">
    <name type="scientific">Paracoccus albicereus</name>
    <dbReference type="NCBI Taxonomy" id="2922394"/>
    <lineage>
        <taxon>Bacteria</taxon>
        <taxon>Pseudomonadati</taxon>
        <taxon>Pseudomonadota</taxon>
        <taxon>Alphaproteobacteria</taxon>
        <taxon>Rhodobacterales</taxon>
        <taxon>Paracoccaceae</taxon>
        <taxon>Paracoccus</taxon>
    </lineage>
</organism>
<keyword evidence="2" id="KW-0472">Membrane</keyword>
<protein>
    <submittedName>
        <fullName evidence="4">DUF2062 domain-containing protein</fullName>
    </submittedName>
</protein>
<feature type="region of interest" description="Disordered" evidence="1">
    <location>
        <begin position="205"/>
        <end position="227"/>
    </location>
</feature>
<dbReference type="Pfam" id="PF09835">
    <property type="entry name" value="DUF2062"/>
    <property type="match status" value="1"/>
</dbReference>
<proteinExistence type="predicted"/>